<evidence type="ECO:0000256" key="2">
    <source>
        <dbReference type="ARBA" id="ARBA00019403"/>
    </source>
</evidence>
<dbReference type="NCBIfam" id="TIGR03915">
    <property type="entry name" value="SAM_7_link_chp"/>
    <property type="match status" value="1"/>
</dbReference>
<dbReference type="NCBIfam" id="TIGR03914">
    <property type="entry name" value="UDG_fam_dom"/>
    <property type="match status" value="1"/>
</dbReference>
<organism evidence="11 12">
    <name type="scientific">Roseomonas haemaphysalidis</name>
    <dbReference type="NCBI Taxonomy" id="2768162"/>
    <lineage>
        <taxon>Bacteria</taxon>
        <taxon>Pseudomonadati</taxon>
        <taxon>Pseudomonadota</taxon>
        <taxon>Alphaproteobacteria</taxon>
        <taxon>Acetobacterales</taxon>
        <taxon>Roseomonadaceae</taxon>
        <taxon>Roseomonas</taxon>
    </lineage>
</organism>
<dbReference type="EMBL" id="JACTNG010000003">
    <property type="protein sequence ID" value="MBO1078887.1"/>
    <property type="molecule type" value="Genomic_DNA"/>
</dbReference>
<comment type="caution">
    <text evidence="11">The sequence shown here is derived from an EMBL/GenBank/DDBJ whole genome shotgun (WGS) entry which is preliminary data.</text>
</comment>
<dbReference type="InterPro" id="IPR025404">
    <property type="entry name" value="DUF4130"/>
</dbReference>
<keyword evidence="12" id="KW-1185">Reference proteome</keyword>
<dbReference type="Pfam" id="PF03167">
    <property type="entry name" value="UDG"/>
    <property type="match status" value="1"/>
</dbReference>
<dbReference type="InterPro" id="IPR036895">
    <property type="entry name" value="Uracil-DNA_glycosylase-like_sf"/>
</dbReference>
<gene>
    <name evidence="11" type="ORF">IAI61_07585</name>
</gene>
<dbReference type="RefSeq" id="WP_207416316.1">
    <property type="nucleotide sequence ID" value="NZ_CP061177.1"/>
</dbReference>
<reference evidence="11 12" key="1">
    <citation type="submission" date="2020-09" db="EMBL/GenBank/DDBJ databases">
        <title>Roseomonas.</title>
        <authorList>
            <person name="Zhu W."/>
        </authorList>
    </citation>
    <scope>NUCLEOTIDE SEQUENCE [LARGE SCALE GENOMIC DNA]</scope>
    <source>
        <strain evidence="11 12">573</strain>
    </source>
</reference>
<dbReference type="InterPro" id="IPR005273">
    <property type="entry name" value="Ura-DNA_glyco_family4"/>
</dbReference>
<feature type="domain" description="Uracil-DNA glycosylase-like" evidence="10">
    <location>
        <begin position="299"/>
        <end position="458"/>
    </location>
</feature>
<keyword evidence="4" id="KW-0479">Metal-binding</keyword>
<dbReference type="PANTHER" id="PTHR33693:SF9">
    <property type="entry name" value="TYPE-4 URACIL-DNA GLYCOSYLASE"/>
    <property type="match status" value="1"/>
</dbReference>
<evidence type="ECO:0000256" key="6">
    <source>
        <dbReference type="ARBA" id="ARBA00022801"/>
    </source>
</evidence>
<accession>A0ABS3KPE3</accession>
<dbReference type="CDD" id="cd10030">
    <property type="entry name" value="UDG-F4_TTUDGA_SPO1dp_like"/>
    <property type="match status" value="1"/>
</dbReference>
<comment type="similarity">
    <text evidence="1">Belongs to the uracil-DNA glycosylase (UDG) superfamily. Type 4 (UDGa) family.</text>
</comment>
<dbReference type="InterPro" id="IPR005122">
    <property type="entry name" value="Uracil-DNA_glycosylase-like"/>
</dbReference>
<keyword evidence="5" id="KW-0227">DNA damage</keyword>
<dbReference type="SMART" id="SM00986">
    <property type="entry name" value="UDG"/>
    <property type="match status" value="1"/>
</dbReference>
<proteinExistence type="inferred from homology"/>
<dbReference type="InterPro" id="IPR051536">
    <property type="entry name" value="UDG_Type-4/5"/>
</dbReference>
<dbReference type="InterPro" id="IPR023875">
    <property type="entry name" value="DNA_repair_put"/>
</dbReference>
<dbReference type="Gene3D" id="3.40.470.10">
    <property type="entry name" value="Uracil-DNA glycosylase-like domain"/>
    <property type="match status" value="1"/>
</dbReference>
<name>A0ABS3KPE3_9PROT</name>
<dbReference type="SMART" id="SM00987">
    <property type="entry name" value="UreE_C"/>
    <property type="match status" value="1"/>
</dbReference>
<evidence type="ECO:0000256" key="9">
    <source>
        <dbReference type="ARBA" id="ARBA00023204"/>
    </source>
</evidence>
<dbReference type="Proteomes" id="UP001518989">
    <property type="component" value="Unassembled WGS sequence"/>
</dbReference>
<keyword evidence="8" id="KW-0411">Iron-sulfur</keyword>
<dbReference type="Pfam" id="PF13566">
    <property type="entry name" value="DUF4130"/>
    <property type="match status" value="1"/>
</dbReference>
<protein>
    <recommendedName>
        <fullName evidence="2">Type-4 uracil-DNA glycosylase</fullName>
    </recommendedName>
</protein>
<evidence type="ECO:0000256" key="1">
    <source>
        <dbReference type="ARBA" id="ARBA00006521"/>
    </source>
</evidence>
<evidence type="ECO:0000256" key="4">
    <source>
        <dbReference type="ARBA" id="ARBA00022723"/>
    </source>
</evidence>
<keyword evidence="9" id="KW-0234">DNA repair</keyword>
<sequence length="465" mass="51765">MRAVLAPGADLDGFRRAVRGLVAAGVPPERASFATEAAPGLFADALPAEAPPVALPRPVSELIELVACHSDPERFALLYALVWRVLKGERQLLEVHSDPLVHRLERMRKSIRRDLHKMHAFLRFRQVLDGGEERYAAWFEPDHFIVEATAQFFVDRFRALRWSIHTPKGSLHWDREALVVGPPGRREDVPDTDAFEAGWLGYYESTFNPSRVNPTMMRAEMAKKYWHNLPEAVLIPGLIQQAPARARDMLAKQAEAPRHRDPLRAVAAMAAQDPATLDELNRIIAASEPLVPGATRAVLGEGPMSPRLAFVGEQPGDQEDLQGRCFVGPAGQLLDQALGEAGIERSQAYLTNAVKHFKFVQQGKRRLHQSPTTGEIKHYRWWLKKELGFVQPGFVVAMGGSAATALVGEVVQVMKHRGPAKFEGGQRGYIMPHPSYLLRLPDPAAKARAYAEFVEDLRRIRDLAA</sequence>
<keyword evidence="6" id="KW-0378">Hydrolase</keyword>
<keyword evidence="3" id="KW-0004">4Fe-4S</keyword>
<evidence type="ECO:0000256" key="8">
    <source>
        <dbReference type="ARBA" id="ARBA00023014"/>
    </source>
</evidence>
<evidence type="ECO:0000259" key="10">
    <source>
        <dbReference type="SMART" id="SM00986"/>
    </source>
</evidence>
<evidence type="ECO:0000256" key="7">
    <source>
        <dbReference type="ARBA" id="ARBA00023004"/>
    </source>
</evidence>
<keyword evidence="7" id="KW-0408">Iron</keyword>
<dbReference type="SUPFAM" id="SSF52141">
    <property type="entry name" value="Uracil-DNA glycosylase-like"/>
    <property type="match status" value="1"/>
</dbReference>
<evidence type="ECO:0000313" key="12">
    <source>
        <dbReference type="Proteomes" id="UP001518989"/>
    </source>
</evidence>
<evidence type="ECO:0000256" key="3">
    <source>
        <dbReference type="ARBA" id="ARBA00022485"/>
    </source>
</evidence>
<evidence type="ECO:0000256" key="5">
    <source>
        <dbReference type="ARBA" id="ARBA00022763"/>
    </source>
</evidence>
<evidence type="ECO:0000313" key="11">
    <source>
        <dbReference type="EMBL" id="MBO1078887.1"/>
    </source>
</evidence>
<dbReference type="PANTHER" id="PTHR33693">
    <property type="entry name" value="TYPE-5 URACIL-DNA GLYCOSYLASE"/>
    <property type="match status" value="1"/>
</dbReference>